<reference evidence="1 2" key="1">
    <citation type="submission" date="2020-09" db="EMBL/GenBank/DDBJ databases">
        <title>Echinicola sp. CAU 1574 isolated from sand of Sido Beach.</title>
        <authorList>
            <person name="Kim W."/>
        </authorList>
    </citation>
    <scope>NUCLEOTIDE SEQUENCE [LARGE SCALE GENOMIC DNA]</scope>
    <source>
        <strain evidence="1 2">CAU 1574</strain>
    </source>
</reference>
<proteinExistence type="predicted"/>
<dbReference type="EMBL" id="JACYTQ010000002">
    <property type="protein sequence ID" value="MBD8488161.1"/>
    <property type="molecule type" value="Genomic_DNA"/>
</dbReference>
<dbReference type="Gene3D" id="2.60.34.30">
    <property type="entry name" value="Competence, DNA-entry nuclease inhibitor, ComJ"/>
    <property type="match status" value="1"/>
</dbReference>
<keyword evidence="2" id="KW-1185">Reference proteome</keyword>
<organism evidence="1 2">
    <name type="scientific">Echinicola arenosa</name>
    <dbReference type="NCBI Taxonomy" id="2774144"/>
    <lineage>
        <taxon>Bacteria</taxon>
        <taxon>Pseudomonadati</taxon>
        <taxon>Bacteroidota</taxon>
        <taxon>Cytophagia</taxon>
        <taxon>Cytophagales</taxon>
        <taxon>Cyclobacteriaceae</taxon>
        <taxon>Echinicola</taxon>
    </lineage>
</organism>
<dbReference type="Proteomes" id="UP000647133">
    <property type="component" value="Unassembled WGS sequence"/>
</dbReference>
<evidence type="ECO:0000313" key="1">
    <source>
        <dbReference type="EMBL" id="MBD8488161.1"/>
    </source>
</evidence>
<gene>
    <name evidence="1" type="ORF">IFO69_05320</name>
</gene>
<comment type="caution">
    <text evidence="1">The sequence shown here is derived from an EMBL/GenBank/DDBJ whole genome shotgun (WGS) entry which is preliminary data.</text>
</comment>
<name>A0ABR9AHF6_9BACT</name>
<dbReference type="InterPro" id="IPR038691">
    <property type="entry name" value="ComJ_sf"/>
</dbReference>
<dbReference type="RefSeq" id="WP_192009054.1">
    <property type="nucleotide sequence ID" value="NZ_JACYTQ010000002.1"/>
</dbReference>
<protein>
    <submittedName>
        <fullName evidence="1">Uncharacterized protein</fullName>
    </submittedName>
</protein>
<accession>A0ABR9AHF6</accession>
<sequence>MREYQLEIFADYFQFHLYDEKLNPNFGEAWNQFSVDNFLALRREGIGIGTIRNMDVPVNIKIYDSEPKIKEDLNQVFQINETDLTIISGKLVVIGCTEYFPDAKRIELDRGIYRVRIYYSDLDKLSEDGLDGEDNYHLEIWKTDNTKEPIFNKIKPAPKKV</sequence>
<evidence type="ECO:0000313" key="2">
    <source>
        <dbReference type="Proteomes" id="UP000647133"/>
    </source>
</evidence>